<dbReference type="AlphaFoldDB" id="A0A5B8KX36"/>
<accession>A0A5B8KX36</accession>
<organism evidence="1 2">
    <name type="scientific">Nitratireductor mangrovi</name>
    <dbReference type="NCBI Taxonomy" id="2599600"/>
    <lineage>
        <taxon>Bacteria</taxon>
        <taxon>Pseudomonadati</taxon>
        <taxon>Pseudomonadota</taxon>
        <taxon>Alphaproteobacteria</taxon>
        <taxon>Hyphomicrobiales</taxon>
        <taxon>Phyllobacteriaceae</taxon>
        <taxon>Nitratireductor</taxon>
    </lineage>
</organism>
<protein>
    <submittedName>
        <fullName evidence="1">Uncharacterized protein</fullName>
    </submittedName>
</protein>
<dbReference type="RefSeq" id="WP_146298771.1">
    <property type="nucleotide sequence ID" value="NZ_CP042301.2"/>
</dbReference>
<dbReference type="EMBL" id="CP042301">
    <property type="protein sequence ID" value="QDZ00122.1"/>
    <property type="molecule type" value="Genomic_DNA"/>
</dbReference>
<gene>
    <name evidence="1" type="ORF">FQ775_06850</name>
</gene>
<evidence type="ECO:0000313" key="2">
    <source>
        <dbReference type="Proteomes" id="UP000321389"/>
    </source>
</evidence>
<dbReference type="Proteomes" id="UP000321389">
    <property type="component" value="Chromosome"/>
</dbReference>
<keyword evidence="2" id="KW-1185">Reference proteome</keyword>
<proteinExistence type="predicted"/>
<sequence length="188" mass="21155">MRSVAFINILKRGTKLRAHLATKDFEGVSDDQRKCLLRWNDWRKEVASAGIENWSGGPLHFFELTIGPATEKQSRDLLTSTGGLWLIVKGGKAKGLQSSQFELPACVSDKPAGSLNHAFTILSEVYEPWRISHTGNVYDRFLYKEANGLWYPLSHLRDFRLAKQEEAIAYGLWQQFLGRMSSAGAGRP</sequence>
<name>A0A5B8KX36_9HYPH</name>
<evidence type="ECO:0000313" key="1">
    <source>
        <dbReference type="EMBL" id="QDZ00122.1"/>
    </source>
</evidence>
<dbReference type="KEGG" id="niy:FQ775_06850"/>
<dbReference type="OrthoDB" id="8480015at2"/>
<reference evidence="1" key="1">
    <citation type="submission" date="2020-04" db="EMBL/GenBank/DDBJ databases">
        <title>Nitratireductor sp. nov. isolated from mangrove soil.</title>
        <authorList>
            <person name="Ye Y."/>
        </authorList>
    </citation>
    <scope>NUCLEOTIDE SEQUENCE</scope>
    <source>
        <strain evidence="1">SY7</strain>
    </source>
</reference>